<comment type="pathway">
    <text evidence="1">Cofactor biosynthesis; thiamine diphosphate biosynthesis.</text>
</comment>
<evidence type="ECO:0000313" key="5">
    <source>
        <dbReference type="Proteomes" id="UP000637632"/>
    </source>
</evidence>
<dbReference type="GO" id="GO:0016301">
    <property type="term" value="F:kinase activity"/>
    <property type="evidence" value="ECO:0007669"/>
    <property type="project" value="UniProtKB-KW"/>
</dbReference>
<keyword evidence="4" id="KW-0418">Kinase</keyword>
<proteinExistence type="predicted"/>
<dbReference type="InterPro" id="IPR004399">
    <property type="entry name" value="HMP/HMP-P_kinase_dom"/>
</dbReference>
<dbReference type="InterPro" id="IPR013749">
    <property type="entry name" value="PM/HMP-P_kinase-1"/>
</dbReference>
<evidence type="ECO:0000256" key="2">
    <source>
        <dbReference type="ARBA" id="ARBA00012135"/>
    </source>
</evidence>
<dbReference type="CDD" id="cd01169">
    <property type="entry name" value="HMPP_kinase"/>
    <property type="match status" value="1"/>
</dbReference>
<keyword evidence="4" id="KW-0808">Transferase</keyword>
<organism evidence="4 5">
    <name type="scientific">Undibacterium aquatile</name>
    <dbReference type="NCBI Taxonomy" id="1537398"/>
    <lineage>
        <taxon>Bacteria</taxon>
        <taxon>Pseudomonadati</taxon>
        <taxon>Pseudomonadota</taxon>
        <taxon>Betaproteobacteria</taxon>
        <taxon>Burkholderiales</taxon>
        <taxon>Oxalobacteraceae</taxon>
        <taxon>Undibacterium</taxon>
    </lineage>
</organism>
<evidence type="ECO:0000313" key="4">
    <source>
        <dbReference type="EMBL" id="MBC3811591.1"/>
    </source>
</evidence>
<dbReference type="PANTHER" id="PTHR20858">
    <property type="entry name" value="PHOSPHOMETHYLPYRIMIDINE KINASE"/>
    <property type="match status" value="1"/>
</dbReference>
<dbReference type="Pfam" id="PF08543">
    <property type="entry name" value="Phos_pyr_kin"/>
    <property type="match status" value="1"/>
</dbReference>
<dbReference type="Proteomes" id="UP000637632">
    <property type="component" value="Unassembled WGS sequence"/>
</dbReference>
<accession>A0ABR6XGY2</accession>
<name>A0ABR6XGY2_9BURK</name>
<dbReference type="EMBL" id="JACOFT010000003">
    <property type="protein sequence ID" value="MBC3811591.1"/>
    <property type="molecule type" value="Genomic_DNA"/>
</dbReference>
<dbReference type="EC" id="2.7.1.49" evidence="2"/>
<evidence type="ECO:0000256" key="1">
    <source>
        <dbReference type="ARBA" id="ARBA00004948"/>
    </source>
</evidence>
<gene>
    <name evidence="4" type="ORF">H8K26_09080</name>
</gene>
<keyword evidence="5" id="KW-1185">Reference proteome</keyword>
<sequence>MQNQISPIILSFGASDPVGATGLFADLASFAAMGCHGLPVVTAILTGDTSQIDGIHPLDADLIDEQARTVLEDMPVLTIKVGQVGSVDNVTTIAEIVSDYPEMPLILDPFNTAITDHIPDAEDLTLSIRELLIPQATLLLISAVELSRLAETWKENAEPEDLTADAMALIDSGCEYVFVTGTPCNSGEVANTLFSESGIVRRDVWQRVSGSHAGAGSTLSAAITALLATGLEIPEAVMEAQEFTMAAVSHAQQLGMGKLIPDRYFWAREPEH</sequence>
<feature type="domain" description="Pyridoxamine kinase/Phosphomethylpyrimidine kinase" evidence="3">
    <location>
        <begin position="16"/>
        <end position="258"/>
    </location>
</feature>
<dbReference type="InterPro" id="IPR029056">
    <property type="entry name" value="Ribokinase-like"/>
</dbReference>
<dbReference type="SUPFAM" id="SSF53613">
    <property type="entry name" value="Ribokinase-like"/>
    <property type="match status" value="1"/>
</dbReference>
<protein>
    <recommendedName>
        <fullName evidence="2">hydroxymethylpyrimidine kinase</fullName>
        <ecNumber evidence="2">2.7.1.49</ecNumber>
    </recommendedName>
</protein>
<dbReference type="Gene3D" id="3.40.1190.20">
    <property type="match status" value="1"/>
</dbReference>
<evidence type="ECO:0000259" key="3">
    <source>
        <dbReference type="Pfam" id="PF08543"/>
    </source>
</evidence>
<dbReference type="RefSeq" id="WP_190479001.1">
    <property type="nucleotide sequence ID" value="NZ_JACOFT010000003.1"/>
</dbReference>
<dbReference type="PANTHER" id="PTHR20858:SF17">
    <property type="entry name" value="HYDROXYMETHYLPYRIMIDINE_PHOSPHOMETHYLPYRIMIDINE KINASE THI20-RELATED"/>
    <property type="match status" value="1"/>
</dbReference>
<reference evidence="4 5" key="1">
    <citation type="submission" date="2020-08" db="EMBL/GenBank/DDBJ databases">
        <title>Novel species isolated from subtropical streams in China.</title>
        <authorList>
            <person name="Lu H."/>
        </authorList>
    </citation>
    <scope>NUCLEOTIDE SEQUENCE [LARGE SCALE GENOMIC DNA]</scope>
    <source>
        <strain evidence="4 5">CCTCC AB 2015119</strain>
    </source>
</reference>
<comment type="caution">
    <text evidence="4">The sequence shown here is derived from an EMBL/GenBank/DDBJ whole genome shotgun (WGS) entry which is preliminary data.</text>
</comment>